<sequence>MRLRRASLFLSLLLATAAALPALADSVIEIDAPYARSAGPTAMTGAAYLVIRNTGDTDDVLTDVRSDAAARVELHSSTMGDDGLMRMEHLEDGLPVPAGSEVILMQGGRHVMFMGLAGPFEQGKTIPLTLVFDQAGEMKVEVPVDLERMPGAMDHAN</sequence>
<dbReference type="PANTHER" id="PTHR36302">
    <property type="entry name" value="BLR7088 PROTEIN"/>
    <property type="match status" value="1"/>
</dbReference>
<evidence type="ECO:0000313" key="2">
    <source>
        <dbReference type="EMBL" id="SLN24465.1"/>
    </source>
</evidence>
<keyword evidence="3" id="KW-1185">Reference proteome</keyword>
<dbReference type="InterPro" id="IPR058248">
    <property type="entry name" value="Lxx211020-like"/>
</dbReference>
<feature type="chain" id="PRO_5012870619" description="Copper chaperone PCu(A)C" evidence="1">
    <location>
        <begin position="25"/>
        <end position="157"/>
    </location>
</feature>
<keyword evidence="1" id="KW-0732">Signal</keyword>
<dbReference type="AlphaFoldDB" id="A0A1Y5RSN3"/>
<dbReference type="Proteomes" id="UP000193900">
    <property type="component" value="Unassembled WGS sequence"/>
</dbReference>
<dbReference type="Pfam" id="PF04314">
    <property type="entry name" value="PCuAC"/>
    <property type="match status" value="1"/>
</dbReference>
<organism evidence="2 3">
    <name type="scientific">Roseisalinus antarcticus</name>
    <dbReference type="NCBI Taxonomy" id="254357"/>
    <lineage>
        <taxon>Bacteria</taxon>
        <taxon>Pseudomonadati</taxon>
        <taxon>Pseudomonadota</taxon>
        <taxon>Alphaproteobacteria</taxon>
        <taxon>Rhodobacterales</taxon>
        <taxon>Roseobacteraceae</taxon>
        <taxon>Roseisalinus</taxon>
    </lineage>
</organism>
<dbReference type="EMBL" id="FWFZ01000002">
    <property type="protein sequence ID" value="SLN24465.1"/>
    <property type="molecule type" value="Genomic_DNA"/>
</dbReference>
<evidence type="ECO:0000313" key="3">
    <source>
        <dbReference type="Proteomes" id="UP000193900"/>
    </source>
</evidence>
<dbReference type="Gene3D" id="2.60.40.1890">
    <property type="entry name" value="PCu(A)C copper chaperone"/>
    <property type="match status" value="1"/>
</dbReference>
<evidence type="ECO:0008006" key="4">
    <source>
        <dbReference type="Google" id="ProtNLM"/>
    </source>
</evidence>
<accession>A0A1Y5RSN3</accession>
<name>A0A1Y5RSN3_9RHOB</name>
<dbReference type="InterPro" id="IPR036182">
    <property type="entry name" value="PCuAC_sf"/>
</dbReference>
<dbReference type="RefSeq" id="WP_085877658.1">
    <property type="nucleotide sequence ID" value="NZ_FWFZ01000002.1"/>
</dbReference>
<dbReference type="InterPro" id="IPR007410">
    <property type="entry name" value="LpqE-like"/>
</dbReference>
<gene>
    <name evidence="2" type="ORF">ROA7023_00754</name>
</gene>
<dbReference type="PANTHER" id="PTHR36302:SF1">
    <property type="entry name" value="COPPER CHAPERONE PCU(A)C"/>
    <property type="match status" value="1"/>
</dbReference>
<dbReference type="SUPFAM" id="SSF110087">
    <property type="entry name" value="DR1885-like metal-binding protein"/>
    <property type="match status" value="1"/>
</dbReference>
<proteinExistence type="predicted"/>
<feature type="signal peptide" evidence="1">
    <location>
        <begin position="1"/>
        <end position="24"/>
    </location>
</feature>
<dbReference type="OrthoDB" id="9796962at2"/>
<reference evidence="2 3" key="1">
    <citation type="submission" date="2017-03" db="EMBL/GenBank/DDBJ databases">
        <authorList>
            <person name="Afonso C.L."/>
            <person name="Miller P.J."/>
            <person name="Scott M.A."/>
            <person name="Spackman E."/>
            <person name="Goraichik I."/>
            <person name="Dimitrov K.M."/>
            <person name="Suarez D.L."/>
            <person name="Swayne D.E."/>
        </authorList>
    </citation>
    <scope>NUCLEOTIDE SEQUENCE [LARGE SCALE GENOMIC DNA]</scope>
    <source>
        <strain evidence="2 3">CECT 7023</strain>
    </source>
</reference>
<evidence type="ECO:0000256" key="1">
    <source>
        <dbReference type="SAM" id="SignalP"/>
    </source>
</evidence>
<protein>
    <recommendedName>
        <fullName evidence="4">Copper chaperone PCu(A)C</fullName>
    </recommendedName>
</protein>